<protein>
    <recommendedName>
        <fullName evidence="3">Methyltransferase type 11</fullName>
    </recommendedName>
</protein>
<accession>A0ABZ0TPE6</accession>
<evidence type="ECO:0008006" key="3">
    <source>
        <dbReference type="Google" id="ProtNLM"/>
    </source>
</evidence>
<dbReference type="RefSeq" id="WP_321563450.1">
    <property type="nucleotide sequence ID" value="NZ_CP139558.1"/>
</dbReference>
<dbReference type="Proteomes" id="UP001324380">
    <property type="component" value="Chromosome"/>
</dbReference>
<name>A0ABZ0TPE6_9SPHI</name>
<sequence>MIEIFKTNVENERQAKKLIILLNRHFPSAEITFDLDDCDSILRVKDEKLCLLNIIKILKDKGFECRALE</sequence>
<gene>
    <name evidence="1" type="ORF">SNE25_02170</name>
</gene>
<evidence type="ECO:0000313" key="2">
    <source>
        <dbReference type="Proteomes" id="UP001324380"/>
    </source>
</evidence>
<evidence type="ECO:0000313" key="1">
    <source>
        <dbReference type="EMBL" id="WPU94327.1"/>
    </source>
</evidence>
<proteinExistence type="predicted"/>
<organism evidence="1 2">
    <name type="scientific">Mucilaginibacter sabulilitoris</name>
    <dbReference type="NCBI Taxonomy" id="1173583"/>
    <lineage>
        <taxon>Bacteria</taxon>
        <taxon>Pseudomonadati</taxon>
        <taxon>Bacteroidota</taxon>
        <taxon>Sphingobacteriia</taxon>
        <taxon>Sphingobacteriales</taxon>
        <taxon>Sphingobacteriaceae</taxon>
        <taxon>Mucilaginibacter</taxon>
    </lineage>
</organism>
<reference evidence="1 2" key="1">
    <citation type="submission" date="2023-11" db="EMBL/GenBank/DDBJ databases">
        <title>Analysis of the Genomes of Mucilaginibacter gossypii cycad 4 and M. sabulilitoris SNA2: microbes with the potential for plant growth promotion.</title>
        <authorList>
            <person name="Hirsch A.M."/>
            <person name="Humm E."/>
            <person name="Rubbi M."/>
            <person name="Del Vecchio G."/>
            <person name="Ha S.M."/>
            <person name="Pellegrini M."/>
            <person name="Gunsalus R.P."/>
        </authorList>
    </citation>
    <scope>NUCLEOTIDE SEQUENCE [LARGE SCALE GENOMIC DNA]</scope>
    <source>
        <strain evidence="1 2">SNA2</strain>
    </source>
</reference>
<keyword evidence="2" id="KW-1185">Reference proteome</keyword>
<dbReference type="EMBL" id="CP139558">
    <property type="protein sequence ID" value="WPU94327.1"/>
    <property type="molecule type" value="Genomic_DNA"/>
</dbReference>